<feature type="transmembrane region" description="Helical" evidence="17">
    <location>
        <begin position="136"/>
        <end position="166"/>
    </location>
</feature>
<feature type="transmembrane region" description="Helical" evidence="17">
    <location>
        <begin position="238"/>
        <end position="257"/>
    </location>
</feature>
<evidence type="ECO:0000256" key="12">
    <source>
        <dbReference type="ARBA" id="ARBA00023027"/>
    </source>
</evidence>
<evidence type="ECO:0000256" key="9">
    <source>
        <dbReference type="ARBA" id="ARBA00022967"/>
    </source>
</evidence>
<evidence type="ECO:0000256" key="14">
    <source>
        <dbReference type="ARBA" id="ARBA00023128"/>
    </source>
</evidence>
<geneLocation type="mitochondrion" evidence="20"/>
<keyword evidence="15 17" id="KW-0472">Membrane</keyword>
<dbReference type="InterPro" id="IPR050175">
    <property type="entry name" value="Complex_I_Subunit_2"/>
</dbReference>
<dbReference type="PANTHER" id="PTHR46552:SF1">
    <property type="entry name" value="NADH-UBIQUINONE OXIDOREDUCTASE CHAIN 2"/>
    <property type="match status" value="1"/>
</dbReference>
<feature type="transmembrane region" description="Helical" evidence="17">
    <location>
        <begin position="277"/>
        <end position="297"/>
    </location>
</feature>
<dbReference type="EC" id="7.1.1.2" evidence="3 17"/>
<dbReference type="PRINTS" id="PR01436">
    <property type="entry name" value="NADHDHGNASE2"/>
</dbReference>
<evidence type="ECO:0000256" key="2">
    <source>
        <dbReference type="ARBA" id="ARBA00007012"/>
    </source>
</evidence>
<comment type="subcellular location">
    <subcellularLocation>
        <location evidence="1 17">Mitochondrion inner membrane</location>
        <topology evidence="1 17">Multi-pass membrane protein</topology>
    </subcellularLocation>
</comment>
<keyword evidence="8 17" id="KW-0999">Mitochondrion inner membrane</keyword>
<feature type="domain" description="NADH:quinone oxidoreductase/Mrp antiporter transmembrane" evidence="18">
    <location>
        <begin position="23"/>
        <end position="280"/>
    </location>
</feature>
<evidence type="ECO:0000256" key="10">
    <source>
        <dbReference type="ARBA" id="ARBA00022982"/>
    </source>
</evidence>
<evidence type="ECO:0000256" key="7">
    <source>
        <dbReference type="ARBA" id="ARBA00022692"/>
    </source>
</evidence>
<evidence type="ECO:0000256" key="5">
    <source>
        <dbReference type="ARBA" id="ARBA00022448"/>
    </source>
</evidence>
<evidence type="ECO:0000256" key="4">
    <source>
        <dbReference type="ARBA" id="ARBA00021008"/>
    </source>
</evidence>
<reference evidence="20" key="1">
    <citation type="journal article" date="1999" name="Evolution">
        <title>THE EVOLUTION OF DIAPAUSE IN THE KILLIFISH FAMILY RIVULIDAE (ATHERINOMORPHA, CYPRINODONTIFORMES): A MOLECULAR PHYLOGENETIC AND BIOGEOGRAPHIC PERSPECTIVE.</title>
        <authorList>
            <person name="Hrbek T."/>
            <person name="Larson A."/>
        </authorList>
    </citation>
    <scope>NUCLEOTIDE SEQUENCE</scope>
</reference>
<dbReference type="InterPro" id="IPR001750">
    <property type="entry name" value="ND/Mrp_TM"/>
</dbReference>
<comment type="function">
    <text evidence="17">Core subunit of the mitochondrial membrane respiratory chain NADH dehydrogenase (Complex I) which catalyzes electron transfer from NADH through the respiratory chain, using ubiquinone as an electron acceptor. Essential for the catalytic activity and assembly of complex I.</text>
</comment>
<keyword evidence="9 17" id="KW-1278">Translocase</keyword>
<evidence type="ECO:0000256" key="16">
    <source>
        <dbReference type="ARBA" id="ARBA00049551"/>
    </source>
</evidence>
<feature type="transmembrane region" description="Helical" evidence="17">
    <location>
        <begin position="318"/>
        <end position="339"/>
    </location>
</feature>
<dbReference type="PANTHER" id="PTHR46552">
    <property type="entry name" value="NADH-UBIQUINONE OXIDOREDUCTASE CHAIN 2"/>
    <property type="match status" value="1"/>
</dbReference>
<organism evidence="20">
    <name type="scientific">Leptolebias minimus</name>
    <dbReference type="NCBI Taxonomy" id="60314"/>
    <lineage>
        <taxon>Eukaryota</taxon>
        <taxon>Metazoa</taxon>
        <taxon>Chordata</taxon>
        <taxon>Craniata</taxon>
        <taxon>Vertebrata</taxon>
        <taxon>Euteleostomi</taxon>
        <taxon>Actinopterygii</taxon>
        <taxon>Neopterygii</taxon>
        <taxon>Teleostei</taxon>
        <taxon>Neoteleostei</taxon>
        <taxon>Acanthomorphata</taxon>
        <taxon>Ovalentaria</taxon>
        <taxon>Atherinomorphae</taxon>
        <taxon>Cyprinodontiformes</taxon>
        <taxon>Rivulidae</taxon>
        <taxon>Leptolebias</taxon>
    </lineage>
</organism>
<evidence type="ECO:0000256" key="3">
    <source>
        <dbReference type="ARBA" id="ARBA00012944"/>
    </source>
</evidence>
<keyword evidence="7 17" id="KW-0812">Transmembrane</keyword>
<feature type="transmembrane region" description="Helical" evidence="17">
    <location>
        <begin position="56"/>
        <end position="81"/>
    </location>
</feature>
<dbReference type="GO" id="GO:0005743">
    <property type="term" value="C:mitochondrial inner membrane"/>
    <property type="evidence" value="ECO:0007669"/>
    <property type="project" value="UniProtKB-SubCell"/>
</dbReference>
<evidence type="ECO:0000256" key="6">
    <source>
        <dbReference type="ARBA" id="ARBA00022660"/>
    </source>
</evidence>
<comment type="catalytic activity">
    <reaction evidence="16 17">
        <text>a ubiquinone + NADH + 5 H(+)(in) = a ubiquinol + NAD(+) + 4 H(+)(out)</text>
        <dbReference type="Rhea" id="RHEA:29091"/>
        <dbReference type="Rhea" id="RHEA-COMP:9565"/>
        <dbReference type="Rhea" id="RHEA-COMP:9566"/>
        <dbReference type="ChEBI" id="CHEBI:15378"/>
        <dbReference type="ChEBI" id="CHEBI:16389"/>
        <dbReference type="ChEBI" id="CHEBI:17976"/>
        <dbReference type="ChEBI" id="CHEBI:57540"/>
        <dbReference type="ChEBI" id="CHEBI:57945"/>
        <dbReference type="EC" id="7.1.1.2"/>
    </reaction>
</comment>
<keyword evidence="14 17" id="KW-0496">Mitochondrion</keyword>
<accession>Q9TD56</accession>
<evidence type="ECO:0000259" key="19">
    <source>
        <dbReference type="Pfam" id="PF06444"/>
    </source>
</evidence>
<keyword evidence="6 17" id="KW-0679">Respiratory chain</keyword>
<protein>
    <recommendedName>
        <fullName evidence="4 17">NADH-ubiquinone oxidoreductase chain 2</fullName>
        <ecNumber evidence="3 17">7.1.1.2</ecNumber>
    </recommendedName>
</protein>
<dbReference type="InterPro" id="IPR003917">
    <property type="entry name" value="NADH_UbQ_OxRdtase_chain2"/>
</dbReference>
<comment type="similarity">
    <text evidence="2 17">Belongs to the complex I subunit 2 family.</text>
</comment>
<name>Q9TD56_9TELE</name>
<keyword evidence="13 17" id="KW-0830">Ubiquinone</keyword>
<dbReference type="EMBL" id="AF092364">
    <property type="protein sequence ID" value="AAF02926.1"/>
    <property type="molecule type" value="Genomic_DNA"/>
</dbReference>
<evidence type="ECO:0000313" key="20">
    <source>
        <dbReference type="EMBL" id="AAF02926.1"/>
    </source>
</evidence>
<evidence type="ECO:0000259" key="18">
    <source>
        <dbReference type="Pfam" id="PF00361"/>
    </source>
</evidence>
<dbReference type="InterPro" id="IPR010933">
    <property type="entry name" value="NADH_DH_su2_C"/>
</dbReference>
<keyword evidence="5" id="KW-0813">Transport</keyword>
<feature type="transmembrane region" description="Helical" evidence="17">
    <location>
        <begin position="186"/>
        <end position="218"/>
    </location>
</feature>
<dbReference type="Pfam" id="PF06444">
    <property type="entry name" value="NADH_dehy_S2_C"/>
    <property type="match status" value="1"/>
</dbReference>
<keyword evidence="12 17" id="KW-0520">NAD</keyword>
<dbReference type="GO" id="GO:0006120">
    <property type="term" value="P:mitochondrial electron transport, NADH to ubiquinone"/>
    <property type="evidence" value="ECO:0007669"/>
    <property type="project" value="InterPro"/>
</dbReference>
<dbReference type="Pfam" id="PF00361">
    <property type="entry name" value="Proton_antipo_M"/>
    <property type="match status" value="1"/>
</dbReference>
<proteinExistence type="inferred from homology"/>
<keyword evidence="10 17" id="KW-0249">Electron transport</keyword>
<evidence type="ECO:0000256" key="17">
    <source>
        <dbReference type="RuleBase" id="RU003403"/>
    </source>
</evidence>
<dbReference type="AlphaFoldDB" id="Q9TD56"/>
<keyword evidence="11 17" id="KW-1133">Transmembrane helix</keyword>
<evidence type="ECO:0000256" key="1">
    <source>
        <dbReference type="ARBA" id="ARBA00004448"/>
    </source>
</evidence>
<evidence type="ECO:0000256" key="15">
    <source>
        <dbReference type="ARBA" id="ARBA00023136"/>
    </source>
</evidence>
<feature type="domain" description="NADH dehydrogenase subunit 2 C-terminal" evidence="19">
    <location>
        <begin position="289"/>
        <end position="342"/>
    </location>
</feature>
<evidence type="ECO:0000256" key="13">
    <source>
        <dbReference type="ARBA" id="ARBA00023075"/>
    </source>
</evidence>
<evidence type="ECO:0000256" key="8">
    <source>
        <dbReference type="ARBA" id="ARBA00022792"/>
    </source>
</evidence>
<feature type="transmembrane region" description="Helical" evidence="17">
    <location>
        <begin position="93"/>
        <end position="115"/>
    </location>
</feature>
<evidence type="ECO:0000256" key="11">
    <source>
        <dbReference type="ARBA" id="ARBA00022989"/>
    </source>
</evidence>
<sequence>MHPSLPFILSGMMISGTLVTIYSTHWFMAWMGLEISTFAIIPLMTHNRHPRAMEAALKYFVVQSTAAITLLFAMASNAWLLGQWSIQYQTHPLIITLATLALMMKLGLAPLHSWFPEVLQGLNFMTGLILSTWQKFAPLMLLALIANYSVLLCMIVGLLSILIGGWGGLNQTQLRKTLAYSSIAHLGWITLIVPFSFILAFLAFVMYVGLTMPVFFALNYMQTKNINILSISRSKAPFLFSMLPLYLLSLGGLPPFSGFLPKWMILDKLTDYAAKPVAVMAALFTLLSLFFYLRLSYTTALTTPPNNNPVTLSWRFPLLKPALLLALLTPPSMCLIPLLPSFMSLFNS</sequence>
<dbReference type="GO" id="GO:0008137">
    <property type="term" value="F:NADH dehydrogenase (ubiquinone) activity"/>
    <property type="evidence" value="ECO:0007669"/>
    <property type="project" value="UniProtKB-EC"/>
</dbReference>